<evidence type="ECO:0000313" key="2">
    <source>
        <dbReference type="Proteomes" id="UP001159405"/>
    </source>
</evidence>
<evidence type="ECO:0000313" key="1">
    <source>
        <dbReference type="EMBL" id="CAH3046125.1"/>
    </source>
</evidence>
<protein>
    <submittedName>
        <fullName evidence="1">Uncharacterized protein</fullName>
    </submittedName>
</protein>
<comment type="caution">
    <text evidence="1">The sequence shown here is derived from an EMBL/GenBank/DDBJ whole genome shotgun (WGS) entry which is preliminary data.</text>
</comment>
<keyword evidence="2" id="KW-1185">Reference proteome</keyword>
<sequence>MYCIYEDLSCSIFYAFRDTGSKSSRVDAGWRPSDCSSGEEDVAESVAESAISKFNAAMGKLNEVSTTRQVSPLTFQLKTTWDEAKEHEKEVCIDKATEACSLVCEIIAPKAAQELPQSCCIPDTKADYEDLVPLMQAYNAAKTRNVKTQILSLYAYRYPARTLQRIHEPFAKLTSWQIKRARAHARECSPGSLVEKPPSHRVRLLPAKLDHFLDFVNHHTFIKMLHLVQGN</sequence>
<dbReference type="EMBL" id="CALNXK010000014">
    <property type="protein sequence ID" value="CAH3046125.1"/>
    <property type="molecule type" value="Genomic_DNA"/>
</dbReference>
<gene>
    <name evidence="1" type="ORF">PLOB_00008384</name>
</gene>
<accession>A0ABN8NCT3</accession>
<organism evidence="1 2">
    <name type="scientific">Porites lobata</name>
    <dbReference type="NCBI Taxonomy" id="104759"/>
    <lineage>
        <taxon>Eukaryota</taxon>
        <taxon>Metazoa</taxon>
        <taxon>Cnidaria</taxon>
        <taxon>Anthozoa</taxon>
        <taxon>Hexacorallia</taxon>
        <taxon>Scleractinia</taxon>
        <taxon>Fungiina</taxon>
        <taxon>Poritidae</taxon>
        <taxon>Porites</taxon>
    </lineage>
</organism>
<name>A0ABN8NCT3_9CNID</name>
<reference evidence="1 2" key="1">
    <citation type="submission" date="2022-05" db="EMBL/GenBank/DDBJ databases">
        <authorList>
            <consortium name="Genoscope - CEA"/>
            <person name="William W."/>
        </authorList>
    </citation>
    <scope>NUCLEOTIDE SEQUENCE [LARGE SCALE GENOMIC DNA]</scope>
</reference>
<dbReference type="Proteomes" id="UP001159405">
    <property type="component" value="Unassembled WGS sequence"/>
</dbReference>
<proteinExistence type="predicted"/>